<keyword evidence="24" id="KW-1185">Reference proteome</keyword>
<evidence type="ECO:0000256" key="2">
    <source>
        <dbReference type="ARBA" id="ARBA00004245"/>
    </source>
</evidence>
<keyword evidence="15" id="KW-0324">Glycolysis</keyword>
<keyword evidence="12" id="KW-0810">Translation regulation</keyword>
<dbReference type="GO" id="GO:0005634">
    <property type="term" value="C:nucleus"/>
    <property type="evidence" value="ECO:0007669"/>
    <property type="project" value="UniProtKB-SubCell"/>
</dbReference>
<dbReference type="PANTHER" id="PTHR10836">
    <property type="entry name" value="GLYCERALDEHYDE 3-PHOSPHATE DEHYDROGENASE"/>
    <property type="match status" value="1"/>
</dbReference>
<keyword evidence="10" id="KW-0053">Apoptosis</keyword>
<dbReference type="GO" id="GO:0005856">
    <property type="term" value="C:cytoskeleton"/>
    <property type="evidence" value="ECO:0007669"/>
    <property type="project" value="UniProtKB-SubCell"/>
</dbReference>
<evidence type="ECO:0000313" key="23">
    <source>
        <dbReference type="EMBL" id="KAG8511839.1"/>
    </source>
</evidence>
<evidence type="ECO:0000256" key="11">
    <source>
        <dbReference type="ARBA" id="ARBA00022799"/>
    </source>
</evidence>
<keyword evidence="11" id="KW-0702">S-nitrosylation</keyword>
<comment type="catalytic activity">
    <reaction evidence="20">
        <text>D-glyceraldehyde 3-phosphate + phosphate + NAD(+) = (2R)-3-phospho-glyceroyl phosphate + NADH + H(+)</text>
        <dbReference type="Rhea" id="RHEA:10300"/>
        <dbReference type="ChEBI" id="CHEBI:15378"/>
        <dbReference type="ChEBI" id="CHEBI:43474"/>
        <dbReference type="ChEBI" id="CHEBI:57540"/>
        <dbReference type="ChEBI" id="CHEBI:57604"/>
        <dbReference type="ChEBI" id="CHEBI:57945"/>
        <dbReference type="ChEBI" id="CHEBI:59776"/>
        <dbReference type="EC" id="1.2.1.12"/>
    </reaction>
</comment>
<dbReference type="GO" id="GO:0016740">
    <property type="term" value="F:transferase activity"/>
    <property type="evidence" value="ECO:0007669"/>
    <property type="project" value="UniProtKB-KW"/>
</dbReference>
<evidence type="ECO:0000256" key="9">
    <source>
        <dbReference type="ARBA" id="ARBA00022679"/>
    </source>
</evidence>
<evidence type="ECO:0000256" key="17">
    <source>
        <dbReference type="ARBA" id="ARBA00023242"/>
    </source>
</evidence>
<evidence type="ECO:0000256" key="5">
    <source>
        <dbReference type="ARBA" id="ARBA00007406"/>
    </source>
</evidence>
<comment type="similarity">
    <text evidence="5">Belongs to the glyceraldehyde-3-phosphate dehydrogenase family.</text>
</comment>
<dbReference type="EMBL" id="JAGFMF010011818">
    <property type="protein sequence ID" value="KAG8511839.1"/>
    <property type="molecule type" value="Genomic_DNA"/>
</dbReference>
<name>A0A8J6DKM3_GALPY</name>
<evidence type="ECO:0000256" key="20">
    <source>
        <dbReference type="ARBA" id="ARBA00047698"/>
    </source>
</evidence>
<accession>A0A8J6DKM3</accession>
<dbReference type="GO" id="GO:0006915">
    <property type="term" value="P:apoptotic process"/>
    <property type="evidence" value="ECO:0007669"/>
    <property type="project" value="UniProtKB-KW"/>
</dbReference>
<dbReference type="GO" id="GO:0006096">
    <property type="term" value="P:glycolytic process"/>
    <property type="evidence" value="ECO:0007669"/>
    <property type="project" value="UniProtKB-KW"/>
</dbReference>
<dbReference type="Proteomes" id="UP000700334">
    <property type="component" value="Unassembled WGS sequence"/>
</dbReference>
<evidence type="ECO:0000256" key="14">
    <source>
        <dbReference type="ARBA" id="ARBA00023027"/>
    </source>
</evidence>
<comment type="catalytic activity">
    <reaction evidence="21">
        <text>S-nitroso-L-cysteinyl-[GAPDH] + L-cysteinyl-[protein] = L-cysteinyl-[GAPDH] + S-nitroso-L-cysteinyl-[protein]</text>
        <dbReference type="Rhea" id="RHEA:66684"/>
        <dbReference type="Rhea" id="RHEA-COMP:10131"/>
        <dbReference type="Rhea" id="RHEA-COMP:17089"/>
        <dbReference type="Rhea" id="RHEA-COMP:17090"/>
        <dbReference type="Rhea" id="RHEA-COMP:17091"/>
        <dbReference type="ChEBI" id="CHEBI:29950"/>
        <dbReference type="ChEBI" id="CHEBI:149494"/>
    </reaction>
    <physiologicalReaction direction="left-to-right" evidence="21">
        <dbReference type="Rhea" id="RHEA:66685"/>
    </physiologicalReaction>
</comment>
<evidence type="ECO:0000256" key="19">
    <source>
        <dbReference type="ARBA" id="ARBA00046997"/>
    </source>
</evidence>
<dbReference type="Pfam" id="PF02800">
    <property type="entry name" value="Gp_dh_C"/>
    <property type="match status" value="1"/>
</dbReference>
<evidence type="ECO:0000256" key="6">
    <source>
        <dbReference type="ARBA" id="ARBA00013119"/>
    </source>
</evidence>
<comment type="pathway">
    <text evidence="4">Carbohydrate degradation; glycolysis; pyruvate from D-glyceraldehyde 3-phosphate: step 1/5.</text>
</comment>
<keyword evidence="8" id="KW-0963">Cytoplasm</keyword>
<evidence type="ECO:0000256" key="4">
    <source>
        <dbReference type="ARBA" id="ARBA00004869"/>
    </source>
</evidence>
<dbReference type="InterPro" id="IPR020829">
    <property type="entry name" value="GlycerAld_3-P_DH_cat"/>
</dbReference>
<dbReference type="Gene3D" id="3.30.360.10">
    <property type="entry name" value="Dihydrodipicolinate Reductase, domain 2"/>
    <property type="match status" value="1"/>
</dbReference>
<keyword evidence="13" id="KW-0560">Oxidoreductase</keyword>
<feature type="domain" description="Glyceraldehyde 3-phosphate dehydrogenase catalytic" evidence="22">
    <location>
        <begin position="20"/>
        <end position="92"/>
    </location>
</feature>
<dbReference type="GO" id="GO:0006417">
    <property type="term" value="P:regulation of translation"/>
    <property type="evidence" value="ECO:0007669"/>
    <property type="project" value="UniProtKB-KW"/>
</dbReference>
<evidence type="ECO:0000256" key="13">
    <source>
        <dbReference type="ARBA" id="ARBA00023002"/>
    </source>
</evidence>
<evidence type="ECO:0000256" key="3">
    <source>
        <dbReference type="ARBA" id="ARBA00004514"/>
    </source>
</evidence>
<comment type="caution">
    <text evidence="23">The sequence shown here is derived from an EMBL/GenBank/DDBJ whole genome shotgun (WGS) entry which is preliminary data.</text>
</comment>
<comment type="subunit">
    <text evidence="19">Homotetramer. Interacts with TPPP; the interaction is direct. Interacts (when S-nitrosylated) with SIAH1; leading to nuclear translocation. Interacts with RILPL1/GOSPEL, leading to prevent the interaction between GAPDH and SIAH1 and prevent nuclear translocation. Interacts with CHP1; the interaction increases the binding of CHP1 with microtubules. Associates with microtubules. Interacts with EIF1AD, USP25, PRKCI and WARS1. Interacts with phosphorylated RPL13A; inhibited by oxidatively-modified low-densitity lipoprotein (LDL(ox)). Component of the GAIT complex. Interacts with FKBP6; leading to inhibit GAPDH catalytic activity. Interacts with TRAF2, promoting TRAF2 ubiquitination. Interacts with TRAF3, promoting TRAF3 ubiquitination.</text>
</comment>
<keyword evidence="17" id="KW-0539">Nucleus</keyword>
<evidence type="ECO:0000313" key="24">
    <source>
        <dbReference type="Proteomes" id="UP000700334"/>
    </source>
</evidence>
<evidence type="ECO:0000256" key="12">
    <source>
        <dbReference type="ARBA" id="ARBA00022845"/>
    </source>
</evidence>
<evidence type="ECO:0000256" key="18">
    <source>
        <dbReference type="ARBA" id="ARBA00031890"/>
    </source>
</evidence>
<keyword evidence="16" id="KW-0206">Cytoskeleton</keyword>
<reference evidence="23" key="1">
    <citation type="journal article" date="2021" name="Evol. Appl.">
        <title>The genome of the Pyrenean desman and the effects of bottlenecks and inbreeding on the genomic landscape of an endangered species.</title>
        <authorList>
            <person name="Escoda L."/>
            <person name="Castresana J."/>
        </authorList>
    </citation>
    <scope>NUCLEOTIDE SEQUENCE</scope>
    <source>
        <strain evidence="23">IBE-C5619</strain>
    </source>
</reference>
<protein>
    <recommendedName>
        <fullName evidence="7">Glyceraldehyde-3-phosphate dehydrogenase</fullName>
        <ecNumber evidence="6">1.2.1.12</ecNumber>
    </recommendedName>
    <alternativeName>
        <fullName evidence="18">Peptidyl-cysteine S-nitrosylase GAPDH</fullName>
    </alternativeName>
</protein>
<gene>
    <name evidence="23" type="ORF">J0S82_012066</name>
</gene>
<evidence type="ECO:0000256" key="10">
    <source>
        <dbReference type="ARBA" id="ARBA00022703"/>
    </source>
</evidence>
<evidence type="ECO:0000256" key="21">
    <source>
        <dbReference type="ARBA" id="ARBA00048005"/>
    </source>
</evidence>
<organism evidence="23 24">
    <name type="scientific">Galemys pyrenaicus</name>
    <name type="common">Iberian desman</name>
    <name type="synonym">Pyrenean desman</name>
    <dbReference type="NCBI Taxonomy" id="202257"/>
    <lineage>
        <taxon>Eukaryota</taxon>
        <taxon>Metazoa</taxon>
        <taxon>Chordata</taxon>
        <taxon>Craniata</taxon>
        <taxon>Vertebrata</taxon>
        <taxon>Euteleostomi</taxon>
        <taxon>Mammalia</taxon>
        <taxon>Eutheria</taxon>
        <taxon>Laurasiatheria</taxon>
        <taxon>Eulipotyphla</taxon>
        <taxon>Talpidae</taxon>
        <taxon>Galemys</taxon>
    </lineage>
</organism>
<evidence type="ECO:0000256" key="15">
    <source>
        <dbReference type="ARBA" id="ARBA00023152"/>
    </source>
</evidence>
<dbReference type="SUPFAM" id="SSF55347">
    <property type="entry name" value="Glyceraldehyde-3-phosphate dehydrogenase-like, C-terminal domain"/>
    <property type="match status" value="1"/>
</dbReference>
<evidence type="ECO:0000256" key="8">
    <source>
        <dbReference type="ARBA" id="ARBA00022490"/>
    </source>
</evidence>
<keyword evidence="14" id="KW-0520">NAD</keyword>
<keyword evidence="9" id="KW-0808">Transferase</keyword>
<dbReference type="EC" id="1.2.1.12" evidence="6"/>
<evidence type="ECO:0000256" key="1">
    <source>
        <dbReference type="ARBA" id="ARBA00004123"/>
    </source>
</evidence>
<dbReference type="GO" id="GO:0004365">
    <property type="term" value="F:glyceraldehyde-3-phosphate dehydrogenase (NAD+) (phosphorylating) activity"/>
    <property type="evidence" value="ECO:0007669"/>
    <property type="project" value="UniProtKB-EC"/>
</dbReference>
<evidence type="ECO:0000256" key="7">
    <source>
        <dbReference type="ARBA" id="ARBA00021022"/>
    </source>
</evidence>
<evidence type="ECO:0000256" key="16">
    <source>
        <dbReference type="ARBA" id="ARBA00023212"/>
    </source>
</evidence>
<dbReference type="AlphaFoldDB" id="A0A8J6DKM3"/>
<sequence length="162" mass="17389">MRWMALPGSCGVTAQRLPRTLSTGTAKAVGKVLPGLHRNFTNMTFCIPPCLSAADLTCHLPPGKAARYDDIKEGGKQTPQGSAKDIQGYKEDLSSHTHSATFMLGLALPSTTALSSSCPGVTMNLVHMTCKTKYPWAAHPRESTKGREALSYWGPSPTHPTH</sequence>
<dbReference type="InterPro" id="IPR020831">
    <property type="entry name" value="GlycerAld/Erythrose_P_DH"/>
</dbReference>
<evidence type="ECO:0000259" key="22">
    <source>
        <dbReference type="Pfam" id="PF02800"/>
    </source>
</evidence>
<comment type="subcellular location">
    <subcellularLocation>
        <location evidence="2">Cytoplasm</location>
        <location evidence="2">Cytoskeleton</location>
    </subcellularLocation>
    <subcellularLocation>
        <location evidence="3">Cytoplasm</location>
        <location evidence="3">Cytosol</location>
    </subcellularLocation>
    <subcellularLocation>
        <location evidence="1">Nucleus</location>
    </subcellularLocation>
</comment>
<dbReference type="PANTHER" id="PTHR10836:SF111">
    <property type="entry name" value="GLYCERALDEHYDE-3-PHOSPHATE DEHYDROGENASE"/>
    <property type="match status" value="1"/>
</dbReference>
<dbReference type="GO" id="GO:0005829">
    <property type="term" value="C:cytosol"/>
    <property type="evidence" value="ECO:0007669"/>
    <property type="project" value="UniProtKB-SubCell"/>
</dbReference>
<proteinExistence type="inferred from homology"/>